<feature type="transmembrane region" description="Helical" evidence="1">
    <location>
        <begin position="569"/>
        <end position="593"/>
    </location>
</feature>
<dbReference type="PANTHER" id="PTHR14795">
    <property type="entry name" value="HELICASE RELATED"/>
    <property type="match status" value="1"/>
</dbReference>
<dbReference type="InterPro" id="IPR004843">
    <property type="entry name" value="Calcineurin-like_PHP"/>
</dbReference>
<proteinExistence type="evidence at transcript level"/>
<accession>A0A6F9DVS9</accession>
<dbReference type="CDD" id="cd07401">
    <property type="entry name" value="MPP_TMEM62_N"/>
    <property type="match status" value="1"/>
</dbReference>
<feature type="transmembrane region" description="Helical" evidence="1">
    <location>
        <begin position="6"/>
        <end position="26"/>
    </location>
</feature>
<sequence length="631" mass="72446">MLLLRIAKYSVFFTIIYLLFLAVTLYKPHHLSKSEWMPTNPPYPSNKASNLFWFVQVSDIHISRFYDKTRGPDFKSFCSTTLSAINPEVVLVTGDLTDAKHKNLYDSEQFLDEWQTYNKVLQDTKVLDKFVWLDVRGNHDVFNILSDDSPANYYASLSGSKGKLSSTTWNLVKPYGKYSFIPVDASIMPGPRRPYNFMGHLSSDEVKKLQIEGERSRKSNMTIWYGHYPTPTVSSSAAVGLRSVLGHFGAVYLCGHMHDLGGLFPHLQAMHPSGFLELEVKDWKWNRYYRVIAVDHDLISYVDMPFNQWPVVLISNPKPARDMIPKHEPIGRIKKSSHIRFLAFSTARITKTSVAVDGVITEEASHVEGPLWVCKWDPSLFKSGVHVLNVTVEDESGATNSHVSRFSLDDEWPIDFSFSATVILLTDFCTIAKTAFASFIAIAVTTIMLVKRYGVQIPNENSFIQLWLFRLQLLISDNFTFYALIVFLLNLAIGPHFIGEIVTGHIGACFVYGLLIEGQLVSEYLLYAHSISIFIFHYTTAIIYLSYCAEVRWMDNFSFKQSFQKRKTWLFHILFLHVVLCHCYSCLEVYLSYGTLSLLLSPAKLWWSLMFIVLTLRTWMCTRRIQRRVKF</sequence>
<evidence type="ECO:0000259" key="3">
    <source>
        <dbReference type="Pfam" id="PF24384"/>
    </source>
</evidence>
<keyword evidence="1 4" id="KW-0812">Transmembrane</keyword>
<dbReference type="Pfam" id="PF24384">
    <property type="entry name" value="Ig_TMM62"/>
    <property type="match status" value="1"/>
</dbReference>
<feature type="transmembrane region" description="Helical" evidence="1">
    <location>
        <begin position="527"/>
        <end position="548"/>
    </location>
</feature>
<dbReference type="EMBL" id="LR791248">
    <property type="protein sequence ID" value="CAB3267110.1"/>
    <property type="molecule type" value="mRNA"/>
</dbReference>
<organism evidence="4">
    <name type="scientific">Phallusia mammillata</name>
    <dbReference type="NCBI Taxonomy" id="59560"/>
    <lineage>
        <taxon>Eukaryota</taxon>
        <taxon>Metazoa</taxon>
        <taxon>Chordata</taxon>
        <taxon>Tunicata</taxon>
        <taxon>Ascidiacea</taxon>
        <taxon>Phlebobranchia</taxon>
        <taxon>Ascidiidae</taxon>
        <taxon>Phallusia</taxon>
    </lineage>
</organism>
<evidence type="ECO:0000259" key="2">
    <source>
        <dbReference type="Pfam" id="PF00149"/>
    </source>
</evidence>
<dbReference type="InterPro" id="IPR041871">
    <property type="entry name" value="MPP_TMEM62"/>
</dbReference>
<feature type="transmembrane region" description="Helical" evidence="1">
    <location>
        <begin position="605"/>
        <end position="622"/>
    </location>
</feature>
<protein>
    <submittedName>
        <fullName evidence="4">Transmembrane protein 62</fullName>
    </submittedName>
</protein>
<dbReference type="Gene3D" id="3.60.21.10">
    <property type="match status" value="1"/>
</dbReference>
<feature type="domain" description="Calcineurin-like phosphoesterase" evidence="2">
    <location>
        <begin position="53"/>
        <end position="258"/>
    </location>
</feature>
<gene>
    <name evidence="4" type="primary">Tmem62</name>
</gene>
<dbReference type="PANTHER" id="PTHR14795:SF0">
    <property type="entry name" value="TRANSMEMBRANE PROTEIN 62"/>
    <property type="match status" value="1"/>
</dbReference>
<dbReference type="InterPro" id="IPR056229">
    <property type="entry name" value="Ig_TMM62"/>
</dbReference>
<dbReference type="Pfam" id="PF00149">
    <property type="entry name" value="Metallophos"/>
    <property type="match status" value="1"/>
</dbReference>
<dbReference type="AlphaFoldDB" id="A0A6F9DVS9"/>
<name>A0A6F9DVS9_9ASCI</name>
<keyword evidence="1" id="KW-1133">Transmembrane helix</keyword>
<dbReference type="GO" id="GO:0016787">
    <property type="term" value="F:hydrolase activity"/>
    <property type="evidence" value="ECO:0007669"/>
    <property type="project" value="InterPro"/>
</dbReference>
<reference evidence="4" key="1">
    <citation type="submission" date="2020-04" db="EMBL/GenBank/DDBJ databases">
        <authorList>
            <person name="Neveu A P."/>
        </authorList>
    </citation>
    <scope>NUCLEOTIDE SEQUENCE</scope>
    <source>
        <tissue evidence="4">Whole embryo</tissue>
    </source>
</reference>
<keyword evidence="1" id="KW-0472">Membrane</keyword>
<evidence type="ECO:0000256" key="1">
    <source>
        <dbReference type="SAM" id="Phobius"/>
    </source>
</evidence>
<dbReference type="InterPro" id="IPR029052">
    <property type="entry name" value="Metallo-depent_PP-like"/>
</dbReference>
<dbReference type="SUPFAM" id="SSF56300">
    <property type="entry name" value="Metallo-dependent phosphatases"/>
    <property type="match status" value="1"/>
</dbReference>
<feature type="transmembrane region" description="Helical" evidence="1">
    <location>
        <begin position="497"/>
        <end position="515"/>
    </location>
</feature>
<feature type="domain" description="TMEM62 Ig-like" evidence="3">
    <location>
        <begin position="307"/>
        <end position="409"/>
    </location>
</feature>
<evidence type="ECO:0000313" key="4">
    <source>
        <dbReference type="EMBL" id="CAB3267110.1"/>
    </source>
</evidence>
<feature type="transmembrane region" description="Helical" evidence="1">
    <location>
        <begin position="467"/>
        <end position="490"/>
    </location>
</feature>